<dbReference type="InterPro" id="IPR042216">
    <property type="entry name" value="MitoNEET_CISD"/>
</dbReference>
<evidence type="ECO:0000256" key="2">
    <source>
        <dbReference type="ARBA" id="ARBA00022723"/>
    </source>
</evidence>
<accession>A0A9N8DGD7</accession>
<dbReference type="PANTHER" id="PTHR13680:SF5">
    <property type="entry name" value="CDGSH IRON-SULFUR DOMAIN-CONTAINING PROTEIN 1"/>
    <property type="match status" value="1"/>
</dbReference>
<name>A0A9N8DGD7_9STRA</name>
<keyword evidence="6" id="KW-0812">Transmembrane</keyword>
<proteinExistence type="predicted"/>
<dbReference type="GO" id="GO:0046872">
    <property type="term" value="F:metal ion binding"/>
    <property type="evidence" value="ECO:0007669"/>
    <property type="project" value="UniProtKB-KW"/>
</dbReference>
<keyword evidence="1" id="KW-0001">2Fe-2S</keyword>
<dbReference type="Proteomes" id="UP001153069">
    <property type="component" value="Unassembled WGS sequence"/>
</dbReference>
<dbReference type="Gene3D" id="3.40.5.90">
    <property type="entry name" value="CDGSH iron-sulfur domain, mitoNEET-type"/>
    <property type="match status" value="1"/>
</dbReference>
<evidence type="ECO:0000313" key="9">
    <source>
        <dbReference type="Proteomes" id="UP001153069"/>
    </source>
</evidence>
<dbReference type="GO" id="GO:0005741">
    <property type="term" value="C:mitochondrial outer membrane"/>
    <property type="evidence" value="ECO:0007669"/>
    <property type="project" value="TreeGrafter"/>
</dbReference>
<organism evidence="8 9">
    <name type="scientific">Seminavis robusta</name>
    <dbReference type="NCBI Taxonomy" id="568900"/>
    <lineage>
        <taxon>Eukaryota</taxon>
        <taxon>Sar</taxon>
        <taxon>Stramenopiles</taxon>
        <taxon>Ochrophyta</taxon>
        <taxon>Bacillariophyta</taxon>
        <taxon>Bacillariophyceae</taxon>
        <taxon>Bacillariophycidae</taxon>
        <taxon>Naviculales</taxon>
        <taxon>Naviculaceae</taxon>
        <taxon>Seminavis</taxon>
    </lineage>
</organism>
<dbReference type="Pfam" id="PF09360">
    <property type="entry name" value="zf-CDGSH"/>
    <property type="match status" value="1"/>
</dbReference>
<dbReference type="AlphaFoldDB" id="A0A9N8DGD7"/>
<evidence type="ECO:0000256" key="1">
    <source>
        <dbReference type="ARBA" id="ARBA00022714"/>
    </source>
</evidence>
<dbReference type="EMBL" id="CAICTM010000111">
    <property type="protein sequence ID" value="CAB9501576.1"/>
    <property type="molecule type" value="Genomic_DNA"/>
</dbReference>
<evidence type="ECO:0000256" key="3">
    <source>
        <dbReference type="ARBA" id="ARBA00023004"/>
    </source>
</evidence>
<dbReference type="InterPro" id="IPR045131">
    <property type="entry name" value="CISD1/2"/>
</dbReference>
<dbReference type="SMART" id="SM00704">
    <property type="entry name" value="ZnF_CDGSH"/>
    <property type="match status" value="1"/>
</dbReference>
<evidence type="ECO:0000259" key="7">
    <source>
        <dbReference type="SMART" id="SM00704"/>
    </source>
</evidence>
<dbReference type="OrthoDB" id="449252at2759"/>
<evidence type="ECO:0000256" key="5">
    <source>
        <dbReference type="ARBA" id="ARBA00034078"/>
    </source>
</evidence>
<dbReference type="PANTHER" id="PTHR13680">
    <property type="entry name" value="CDGSH IRON-SULFUR DOMAIN-CONTAINING PROTEIN 1"/>
    <property type="match status" value="1"/>
</dbReference>
<dbReference type="GO" id="GO:0010506">
    <property type="term" value="P:regulation of autophagy"/>
    <property type="evidence" value="ECO:0007669"/>
    <property type="project" value="InterPro"/>
</dbReference>
<evidence type="ECO:0000313" key="8">
    <source>
        <dbReference type="EMBL" id="CAB9501576.1"/>
    </source>
</evidence>
<evidence type="ECO:0000256" key="4">
    <source>
        <dbReference type="ARBA" id="ARBA00023014"/>
    </source>
</evidence>
<comment type="caution">
    <text evidence="8">The sequence shown here is derived from an EMBL/GenBank/DDBJ whole genome shotgun (WGS) entry which is preliminary data.</text>
</comment>
<keyword evidence="4" id="KW-0411">Iron-sulfur</keyword>
<reference evidence="8" key="1">
    <citation type="submission" date="2020-06" db="EMBL/GenBank/DDBJ databases">
        <authorList>
            <consortium name="Plant Systems Biology data submission"/>
        </authorList>
    </citation>
    <scope>NUCLEOTIDE SEQUENCE</scope>
    <source>
        <strain evidence="8">D6</strain>
    </source>
</reference>
<keyword evidence="2" id="KW-0479">Metal-binding</keyword>
<dbReference type="GO" id="GO:0051537">
    <property type="term" value="F:2 iron, 2 sulfur cluster binding"/>
    <property type="evidence" value="ECO:0007669"/>
    <property type="project" value="UniProtKB-KW"/>
</dbReference>
<keyword evidence="3" id="KW-0408">Iron</keyword>
<feature type="transmembrane region" description="Helical" evidence="6">
    <location>
        <begin position="12"/>
        <end position="29"/>
    </location>
</feature>
<keyword evidence="6" id="KW-1133">Transmembrane helix</keyword>
<evidence type="ECO:0000256" key="6">
    <source>
        <dbReference type="SAM" id="Phobius"/>
    </source>
</evidence>
<keyword evidence="6" id="KW-0472">Membrane</keyword>
<feature type="domain" description="Iron-binding zinc finger CDGSH type" evidence="7">
    <location>
        <begin position="58"/>
        <end position="95"/>
    </location>
</feature>
<sequence>MDSLPVLAVDPISIAIGIGIGLLLSFLLVPKPKPVIIPVNPSIEKENPKVGLRCTVKDIEDLIEASPKGKVSYCRCWRSEKFPYCDGAHRDYNAECKDNTGPLTIVKQE</sequence>
<keyword evidence="9" id="KW-1185">Reference proteome</keyword>
<comment type="cofactor">
    <cofactor evidence="5">
        <name>[2Fe-2S] cluster</name>
        <dbReference type="ChEBI" id="CHEBI:190135"/>
    </cofactor>
</comment>
<protein>
    <submittedName>
        <fullName evidence="8">CDGSH iron-sulfur domain-containing protein</fullName>
    </submittedName>
</protein>
<gene>
    <name evidence="8" type="ORF">SEMRO_112_G055720.1</name>
</gene>
<dbReference type="InterPro" id="IPR018967">
    <property type="entry name" value="FeS-contain_CDGSH-typ"/>
</dbReference>